<evidence type="ECO:0000313" key="4">
    <source>
        <dbReference type="Proteomes" id="UP001205740"/>
    </source>
</evidence>
<sequence length="394" mass="42617">MSSTVSTDTVSDGGAGVGPRRLRHLDGVRATAALYVLVHHAFMSAHLVDGRGEVHGWESFAFGWAQWGHFGVTVFIALAGFSLGMPVGRAGGLPDGFWGFITRRARRIIPPYWIALTITILLAVTVLGRRTGTHWDLSLPITPKGWAADYILMQDVIPVRDAAYTFWSVAVEWHIYLVMPLLVLLWRFVGLAPAVFACAACGALGMLGDAFVDDRFGRFFPEYYLVFALAAGSAIAMRRAPEMVARVPWRLGAGAAAAVVVAVCSLASTRWIIANTPWLDVVLGLGVVAALTAMTTGTAPRLRRVFSWGPLALVAGFSYSLYLIHAQLLQLFYLVVVEPLHVSPDVELALFWLVACPLIVGIAWAFAQVAEKPFLPPPRKPAAVPARATSTTVV</sequence>
<keyword evidence="3" id="KW-0012">Acyltransferase</keyword>
<dbReference type="RefSeq" id="WP_253655159.1">
    <property type="nucleotide sequence ID" value="NZ_BAAAOE010000001.1"/>
</dbReference>
<dbReference type="InterPro" id="IPR050879">
    <property type="entry name" value="Acyltransferase_3"/>
</dbReference>
<dbReference type="Proteomes" id="UP001205740">
    <property type="component" value="Unassembled WGS sequence"/>
</dbReference>
<dbReference type="PANTHER" id="PTHR23028">
    <property type="entry name" value="ACETYLTRANSFERASE"/>
    <property type="match status" value="1"/>
</dbReference>
<gene>
    <name evidence="3" type="ORF">LX12_002762</name>
</gene>
<dbReference type="Pfam" id="PF01757">
    <property type="entry name" value="Acyl_transf_3"/>
    <property type="match status" value="1"/>
</dbReference>
<name>A0ABT1H2U8_9NOCA</name>
<feature type="domain" description="Acyltransferase 3" evidence="2">
    <location>
        <begin position="25"/>
        <end position="367"/>
    </location>
</feature>
<organism evidence="3 4">
    <name type="scientific">Williamsia serinedens</name>
    <dbReference type="NCBI Taxonomy" id="391736"/>
    <lineage>
        <taxon>Bacteria</taxon>
        <taxon>Bacillati</taxon>
        <taxon>Actinomycetota</taxon>
        <taxon>Actinomycetes</taxon>
        <taxon>Mycobacteriales</taxon>
        <taxon>Nocardiaceae</taxon>
        <taxon>Williamsia</taxon>
    </lineage>
</organism>
<comment type="caution">
    <text evidence="3">The sequence shown here is derived from an EMBL/GenBank/DDBJ whole genome shotgun (WGS) entry which is preliminary data.</text>
</comment>
<evidence type="ECO:0000313" key="3">
    <source>
        <dbReference type="EMBL" id="MCP2161563.1"/>
    </source>
</evidence>
<feature type="transmembrane region" description="Helical" evidence="1">
    <location>
        <begin position="68"/>
        <end position="88"/>
    </location>
</feature>
<feature type="transmembrane region" description="Helical" evidence="1">
    <location>
        <begin position="109"/>
        <end position="128"/>
    </location>
</feature>
<evidence type="ECO:0000259" key="2">
    <source>
        <dbReference type="Pfam" id="PF01757"/>
    </source>
</evidence>
<reference evidence="3 4" key="1">
    <citation type="submission" date="2022-06" db="EMBL/GenBank/DDBJ databases">
        <title>Genomic Encyclopedia of Archaeal and Bacterial Type Strains, Phase II (KMG-II): from individual species to whole genera.</title>
        <authorList>
            <person name="Goeker M."/>
        </authorList>
    </citation>
    <scope>NUCLEOTIDE SEQUENCE [LARGE SCALE GENOMIC DNA]</scope>
    <source>
        <strain evidence="3 4">DSM 45037</strain>
    </source>
</reference>
<protein>
    <submittedName>
        <fullName evidence="3">Peptidoglycan/LPS O-acetylase OafA/YrhL, contains acyltransferase and SGNH-hydrolase domains</fullName>
    </submittedName>
</protein>
<feature type="transmembrane region" description="Helical" evidence="1">
    <location>
        <begin position="348"/>
        <end position="370"/>
    </location>
</feature>
<feature type="transmembrane region" description="Helical" evidence="1">
    <location>
        <begin position="223"/>
        <end position="240"/>
    </location>
</feature>
<keyword evidence="1" id="KW-1133">Transmembrane helix</keyword>
<dbReference type="PANTHER" id="PTHR23028:SF53">
    <property type="entry name" value="ACYL_TRANSF_3 DOMAIN-CONTAINING PROTEIN"/>
    <property type="match status" value="1"/>
</dbReference>
<keyword evidence="4" id="KW-1185">Reference proteome</keyword>
<dbReference type="EMBL" id="JAMTCG010000005">
    <property type="protein sequence ID" value="MCP2161563.1"/>
    <property type="molecule type" value="Genomic_DNA"/>
</dbReference>
<feature type="transmembrane region" description="Helical" evidence="1">
    <location>
        <begin position="252"/>
        <end position="273"/>
    </location>
</feature>
<feature type="transmembrane region" description="Helical" evidence="1">
    <location>
        <begin position="162"/>
        <end position="184"/>
    </location>
</feature>
<keyword evidence="1" id="KW-0812">Transmembrane</keyword>
<dbReference type="InterPro" id="IPR002656">
    <property type="entry name" value="Acyl_transf_3_dom"/>
</dbReference>
<keyword evidence="1" id="KW-0472">Membrane</keyword>
<feature type="transmembrane region" description="Helical" evidence="1">
    <location>
        <begin position="191"/>
        <end position="211"/>
    </location>
</feature>
<dbReference type="GO" id="GO:0016746">
    <property type="term" value="F:acyltransferase activity"/>
    <property type="evidence" value="ECO:0007669"/>
    <property type="project" value="UniProtKB-KW"/>
</dbReference>
<feature type="transmembrane region" description="Helical" evidence="1">
    <location>
        <begin position="311"/>
        <end position="336"/>
    </location>
</feature>
<feature type="transmembrane region" description="Helical" evidence="1">
    <location>
        <begin position="279"/>
        <end position="299"/>
    </location>
</feature>
<keyword evidence="3" id="KW-0808">Transferase</keyword>
<proteinExistence type="predicted"/>
<evidence type="ECO:0000256" key="1">
    <source>
        <dbReference type="SAM" id="Phobius"/>
    </source>
</evidence>
<accession>A0ABT1H2U8</accession>